<feature type="transmembrane region" description="Helical" evidence="1">
    <location>
        <begin position="193"/>
        <end position="214"/>
    </location>
</feature>
<evidence type="ECO:0000313" key="3">
    <source>
        <dbReference type="Proteomes" id="UP000095228"/>
    </source>
</evidence>
<accession>A0A1D8AXY1</accession>
<dbReference type="Proteomes" id="UP000095228">
    <property type="component" value="Chromosome"/>
</dbReference>
<feature type="transmembrane region" description="Helical" evidence="1">
    <location>
        <begin position="459"/>
        <end position="476"/>
    </location>
</feature>
<dbReference type="STRING" id="1838286.Verru16b_02821"/>
<dbReference type="EMBL" id="CP016094">
    <property type="protein sequence ID" value="AOS45734.1"/>
    <property type="molecule type" value="Genomic_DNA"/>
</dbReference>
<dbReference type="RefSeq" id="WP_069962851.1">
    <property type="nucleotide sequence ID" value="NZ_CP016094.1"/>
</dbReference>
<feature type="transmembrane region" description="Helical" evidence="1">
    <location>
        <begin position="226"/>
        <end position="259"/>
    </location>
</feature>
<feature type="transmembrane region" description="Helical" evidence="1">
    <location>
        <begin position="79"/>
        <end position="97"/>
    </location>
</feature>
<dbReference type="AlphaFoldDB" id="A0A1D8AXY1"/>
<reference evidence="2 3" key="1">
    <citation type="submission" date="2016-06" db="EMBL/GenBank/DDBJ databases">
        <title>Three novel species with peptidoglycan cell walls form the new genus Lacunisphaera gen. nov. in the family Opitutaceae of the verrucomicrobial subdivision 4.</title>
        <authorList>
            <person name="Rast P."/>
            <person name="Gloeckner I."/>
            <person name="Jogler M."/>
            <person name="Boedeker C."/>
            <person name="Jeske O."/>
            <person name="Wiegand S."/>
            <person name="Reinhardt R."/>
            <person name="Schumann P."/>
            <person name="Rohde M."/>
            <person name="Spring S."/>
            <person name="Gloeckner F.O."/>
            <person name="Jogler C."/>
        </authorList>
    </citation>
    <scope>NUCLEOTIDE SEQUENCE [LARGE SCALE GENOMIC DNA]</scope>
    <source>
        <strain evidence="2 3">IG16b</strain>
    </source>
</reference>
<feature type="transmembrane region" description="Helical" evidence="1">
    <location>
        <begin position="156"/>
        <end position="173"/>
    </location>
</feature>
<keyword evidence="3" id="KW-1185">Reference proteome</keyword>
<feature type="transmembrane region" description="Helical" evidence="1">
    <location>
        <begin position="483"/>
        <end position="505"/>
    </location>
</feature>
<evidence type="ECO:0000313" key="2">
    <source>
        <dbReference type="EMBL" id="AOS45734.1"/>
    </source>
</evidence>
<name>A0A1D8AXY1_9BACT</name>
<proteinExistence type="predicted"/>
<gene>
    <name evidence="2" type="ORF">Verru16b_02821</name>
</gene>
<sequence>MQTNPDGQTLDRHLTFQEIVLPLRQRLRTSLLPLAALCVLIMIPLWYDNNPGLLGYILIALGAWLSLAVWSAHGMGLPMLPMLVLQTLFTFALPIITRNETLDHYPAELLLPAGLDVLLFCLTMTGTWALLIRQLQPGAPYCYALQGFQKDGVKKLRGIGLTLISVFTVYRVAQMMHLTDPLFAALPSGSQAIVSALTSAISVCGFFLVAMLIGGNSMGSGQRVAFWLMFALNFLMLSAGFVLSAGMLLMGAVFIGLLWGSGRVPWRYFAFLAIILSFLNFGKFVMREKYWDPQTGSGMQEVGFADMPAVYSEWAEASYLLLTGSSDSPASQTGFGPKEEKEGQSLLSRVNNMQNLLFVMETIKYDNAPLLYGETYTLIPPLLIPRFFWPDKPRAHEGQILLNVHFGRQDLQATFGTYIAWGLLPEACGNFGPIYGAILLGICLGALAAWIEVQTSNKLLFSLEGLLGLVIFMGVLNSYEMVASVLVTSVFQSLFPVILGCSPFVERQSTVRPDAY</sequence>
<dbReference type="OrthoDB" id="188178at2"/>
<protein>
    <submittedName>
        <fullName evidence="2">Uncharacterized protein</fullName>
    </submittedName>
</protein>
<feature type="transmembrane region" description="Helical" evidence="1">
    <location>
        <begin position="109"/>
        <end position="131"/>
    </location>
</feature>
<keyword evidence="1" id="KW-0812">Transmembrane</keyword>
<dbReference type="KEGG" id="obg:Verru16b_02821"/>
<keyword evidence="1" id="KW-1133">Transmembrane helix</keyword>
<keyword evidence="1" id="KW-0472">Membrane</keyword>
<evidence type="ECO:0000256" key="1">
    <source>
        <dbReference type="SAM" id="Phobius"/>
    </source>
</evidence>
<feature type="transmembrane region" description="Helical" evidence="1">
    <location>
        <begin position="53"/>
        <end position="72"/>
    </location>
</feature>
<feature type="transmembrane region" description="Helical" evidence="1">
    <location>
        <begin position="31"/>
        <end position="47"/>
    </location>
</feature>
<feature type="transmembrane region" description="Helical" evidence="1">
    <location>
        <begin position="265"/>
        <end position="282"/>
    </location>
</feature>
<feature type="transmembrane region" description="Helical" evidence="1">
    <location>
        <begin position="434"/>
        <end position="453"/>
    </location>
</feature>
<organism evidence="2 3">
    <name type="scientific">Lacunisphaera limnophila</name>
    <dbReference type="NCBI Taxonomy" id="1838286"/>
    <lineage>
        <taxon>Bacteria</taxon>
        <taxon>Pseudomonadati</taxon>
        <taxon>Verrucomicrobiota</taxon>
        <taxon>Opitutia</taxon>
        <taxon>Opitutales</taxon>
        <taxon>Opitutaceae</taxon>
        <taxon>Lacunisphaera</taxon>
    </lineage>
</organism>